<dbReference type="RefSeq" id="WP_379896091.1">
    <property type="nucleotide sequence ID" value="NZ_CBCSCT010000010.1"/>
</dbReference>
<evidence type="ECO:0000259" key="3">
    <source>
        <dbReference type="Pfam" id="PF13592"/>
    </source>
</evidence>
<dbReference type="PANTHER" id="PTHR46564:SF1">
    <property type="entry name" value="TRANSPOSASE"/>
    <property type="match status" value="1"/>
</dbReference>
<protein>
    <submittedName>
        <fullName evidence="4">IS630 family transposase</fullName>
    </submittedName>
</protein>
<dbReference type="NCBIfam" id="NF033545">
    <property type="entry name" value="transpos_IS630"/>
    <property type="match status" value="1"/>
</dbReference>
<feature type="domain" description="Tc1-like transposase DDE" evidence="2">
    <location>
        <begin position="184"/>
        <end position="328"/>
    </location>
</feature>
<keyword evidence="5" id="KW-1185">Reference proteome</keyword>
<gene>
    <name evidence="4" type="ORF">ACFPXP_19615</name>
</gene>
<dbReference type="EMBL" id="JBHSQV010000183">
    <property type="protein sequence ID" value="MFC5988618.1"/>
    <property type="molecule type" value="Genomic_DNA"/>
</dbReference>
<evidence type="ECO:0000313" key="5">
    <source>
        <dbReference type="Proteomes" id="UP001596250"/>
    </source>
</evidence>
<dbReference type="Pfam" id="PF06056">
    <property type="entry name" value="Terminase_5"/>
    <property type="match status" value="1"/>
</dbReference>
<evidence type="ECO:0000259" key="2">
    <source>
        <dbReference type="Pfam" id="PF13358"/>
    </source>
</evidence>
<dbReference type="InterPro" id="IPR012337">
    <property type="entry name" value="RNaseH-like_sf"/>
</dbReference>
<dbReference type="Pfam" id="PF13592">
    <property type="entry name" value="HTH_33"/>
    <property type="match status" value="1"/>
</dbReference>
<dbReference type="Gene3D" id="3.30.420.10">
    <property type="entry name" value="Ribonuclease H-like superfamily/Ribonuclease H"/>
    <property type="match status" value="1"/>
</dbReference>
<dbReference type="InterPro" id="IPR025959">
    <property type="entry name" value="Winged_HTH_dom"/>
</dbReference>
<accession>A0ABW1IUV5</accession>
<dbReference type="InterPro" id="IPR038717">
    <property type="entry name" value="Tc1-like_DDE_dom"/>
</dbReference>
<dbReference type="PANTHER" id="PTHR46564">
    <property type="entry name" value="TRANSPOSASE"/>
    <property type="match status" value="1"/>
</dbReference>
<comment type="caution">
    <text evidence="4">The sequence shown here is derived from an EMBL/GenBank/DDBJ whole genome shotgun (WGS) entry which is preliminary data.</text>
</comment>
<dbReference type="Proteomes" id="UP001596250">
    <property type="component" value="Unassembled WGS sequence"/>
</dbReference>
<dbReference type="Pfam" id="PF13358">
    <property type="entry name" value="DDE_3"/>
    <property type="match status" value="1"/>
</dbReference>
<dbReference type="SUPFAM" id="SSF46689">
    <property type="entry name" value="Homeodomain-like"/>
    <property type="match status" value="1"/>
</dbReference>
<evidence type="ECO:0000259" key="1">
    <source>
        <dbReference type="Pfam" id="PF06056"/>
    </source>
</evidence>
<dbReference type="SUPFAM" id="SSF53098">
    <property type="entry name" value="Ribonuclease H-like"/>
    <property type="match status" value="1"/>
</dbReference>
<feature type="domain" description="Winged helix-turn helix" evidence="3">
    <location>
        <begin position="116"/>
        <end position="169"/>
    </location>
</feature>
<sequence length="353" mass="41225">MARTKAIQFEDKAERLTEVRIAMKATDEIRLYVRYQCIYLFLSGERRDRITEILDLNIETVGIYIRAYCSEGLEGLQLDHSPGRPRRLTDEQEQELCQTIIHKRPAEVGFPANMNWNSIMIRQWIEQQYQVSYSERGTRELLYRLGFSFTRPTYTLAKADPEQQEAFKESFEGLKKIASAEIARILFEDECMIRDYQALANTWFPKGQQKRIPTYGQHRGAKLMGTIDYETGEIYVEDHAQYDAGVFLSFLENIIAKYPEGKTVMILDNARIHHAKLIQPFLNEHANQLELVFLPPYSPQLNIIEGLWGWMKKSVIYNVFFETVEEIRSAVNGFIEEISKEPMKIVDRLCIKL</sequence>
<dbReference type="InterPro" id="IPR009057">
    <property type="entry name" value="Homeodomain-like_sf"/>
</dbReference>
<dbReference type="InterPro" id="IPR047655">
    <property type="entry name" value="Transpos_IS630-like"/>
</dbReference>
<dbReference type="InterPro" id="IPR036397">
    <property type="entry name" value="RNaseH_sf"/>
</dbReference>
<organism evidence="4 5">
    <name type="scientific">Marinicrinis lubricantis</name>
    <dbReference type="NCBI Taxonomy" id="2086470"/>
    <lineage>
        <taxon>Bacteria</taxon>
        <taxon>Bacillati</taxon>
        <taxon>Bacillota</taxon>
        <taxon>Bacilli</taxon>
        <taxon>Bacillales</taxon>
        <taxon>Paenibacillaceae</taxon>
    </lineage>
</organism>
<feature type="domain" description="Terminase ATPase subunit N-terminal" evidence="1">
    <location>
        <begin position="32"/>
        <end position="88"/>
    </location>
</feature>
<reference evidence="5" key="1">
    <citation type="journal article" date="2019" name="Int. J. Syst. Evol. Microbiol.">
        <title>The Global Catalogue of Microorganisms (GCM) 10K type strain sequencing project: providing services to taxonomists for standard genome sequencing and annotation.</title>
        <authorList>
            <consortium name="The Broad Institute Genomics Platform"/>
            <consortium name="The Broad Institute Genome Sequencing Center for Infectious Disease"/>
            <person name="Wu L."/>
            <person name="Ma J."/>
        </authorList>
    </citation>
    <scope>NUCLEOTIDE SEQUENCE [LARGE SCALE GENOMIC DNA]</scope>
    <source>
        <strain evidence="5">CCM 8749</strain>
    </source>
</reference>
<name>A0ABW1IUV5_9BACL</name>
<proteinExistence type="predicted"/>
<evidence type="ECO:0000313" key="4">
    <source>
        <dbReference type="EMBL" id="MFC5988618.1"/>
    </source>
</evidence>
<dbReference type="InterPro" id="IPR010332">
    <property type="entry name" value="ATPase_terminase-su_N"/>
</dbReference>